<organism evidence="2 3">
    <name type="scientific">Capsicum annuum</name>
    <name type="common">Capsicum pepper</name>
    <dbReference type="NCBI Taxonomy" id="4072"/>
    <lineage>
        <taxon>Eukaryota</taxon>
        <taxon>Viridiplantae</taxon>
        <taxon>Streptophyta</taxon>
        <taxon>Embryophyta</taxon>
        <taxon>Tracheophyta</taxon>
        <taxon>Spermatophyta</taxon>
        <taxon>Magnoliopsida</taxon>
        <taxon>eudicotyledons</taxon>
        <taxon>Gunneridae</taxon>
        <taxon>Pentapetalae</taxon>
        <taxon>asterids</taxon>
        <taxon>lamiids</taxon>
        <taxon>Solanales</taxon>
        <taxon>Solanaceae</taxon>
        <taxon>Solanoideae</taxon>
        <taxon>Capsiceae</taxon>
        <taxon>Capsicum</taxon>
    </lineage>
</organism>
<comment type="caution">
    <text evidence="2">The sequence shown here is derived from an EMBL/GenBank/DDBJ whole genome shotgun (WGS) entry which is preliminary data.</text>
</comment>
<reference evidence="2 3" key="2">
    <citation type="journal article" date="2017" name="Genome Biol.">
        <title>New reference genome sequences of hot pepper reveal the massive evolution of plant disease-resistance genes by retroduplication.</title>
        <authorList>
            <person name="Kim S."/>
            <person name="Park J."/>
            <person name="Yeom S.I."/>
            <person name="Kim Y.M."/>
            <person name="Seo E."/>
            <person name="Kim K.T."/>
            <person name="Kim M.S."/>
            <person name="Lee J.M."/>
            <person name="Cheong K."/>
            <person name="Shin H.S."/>
            <person name="Kim S.B."/>
            <person name="Han K."/>
            <person name="Lee J."/>
            <person name="Park M."/>
            <person name="Lee H.A."/>
            <person name="Lee H.Y."/>
            <person name="Lee Y."/>
            <person name="Oh S."/>
            <person name="Lee J.H."/>
            <person name="Choi E."/>
            <person name="Choi E."/>
            <person name="Lee S.E."/>
            <person name="Jeon J."/>
            <person name="Kim H."/>
            <person name="Choi G."/>
            <person name="Song H."/>
            <person name="Lee J."/>
            <person name="Lee S.C."/>
            <person name="Kwon J.K."/>
            <person name="Lee H.Y."/>
            <person name="Koo N."/>
            <person name="Hong Y."/>
            <person name="Kim R.W."/>
            <person name="Kang W.H."/>
            <person name="Huh J.H."/>
            <person name="Kang B.C."/>
            <person name="Yang T.J."/>
            <person name="Lee Y.H."/>
            <person name="Bennetzen J.L."/>
            <person name="Choi D."/>
        </authorList>
    </citation>
    <scope>NUCLEOTIDE SEQUENCE [LARGE SCALE GENOMIC DNA]</scope>
    <source>
        <strain evidence="3">cv. CM334</strain>
    </source>
</reference>
<feature type="domain" description="Integrase catalytic" evidence="1">
    <location>
        <begin position="1"/>
        <end position="106"/>
    </location>
</feature>
<dbReference type="PROSITE" id="PS50994">
    <property type="entry name" value="INTEGRASE"/>
    <property type="match status" value="1"/>
</dbReference>
<dbReference type="Gramene" id="PHT82927">
    <property type="protein sequence ID" value="PHT82927"/>
    <property type="gene ID" value="T459_11370"/>
</dbReference>
<evidence type="ECO:0000313" key="2">
    <source>
        <dbReference type="EMBL" id="PHT82927.1"/>
    </source>
</evidence>
<dbReference type="GO" id="GO:0003676">
    <property type="term" value="F:nucleic acid binding"/>
    <property type="evidence" value="ECO:0007669"/>
    <property type="project" value="InterPro"/>
</dbReference>
<dbReference type="SUPFAM" id="SSF53098">
    <property type="entry name" value="Ribonuclease H-like"/>
    <property type="match status" value="1"/>
</dbReference>
<keyword evidence="3" id="KW-1185">Reference proteome</keyword>
<proteinExistence type="predicted"/>
<evidence type="ECO:0000313" key="3">
    <source>
        <dbReference type="Proteomes" id="UP000222542"/>
    </source>
</evidence>
<dbReference type="InterPro" id="IPR036397">
    <property type="entry name" value="RNaseH_sf"/>
</dbReference>
<dbReference type="GO" id="GO:0015074">
    <property type="term" value="P:DNA integration"/>
    <property type="evidence" value="ECO:0007669"/>
    <property type="project" value="InterPro"/>
</dbReference>
<dbReference type="PANTHER" id="PTHR42648">
    <property type="entry name" value="TRANSPOSASE, PUTATIVE-RELATED"/>
    <property type="match status" value="1"/>
</dbReference>
<accession>A0A2G2ZLR1</accession>
<protein>
    <recommendedName>
        <fullName evidence="1">Integrase catalytic domain-containing protein</fullName>
    </recommendedName>
</protein>
<dbReference type="Proteomes" id="UP000222542">
    <property type="component" value="Unassembled WGS sequence"/>
</dbReference>
<dbReference type="EMBL" id="AYRZ02000004">
    <property type="protein sequence ID" value="PHT82927.1"/>
    <property type="molecule type" value="Genomic_DNA"/>
</dbReference>
<evidence type="ECO:0000259" key="1">
    <source>
        <dbReference type="PROSITE" id="PS50994"/>
    </source>
</evidence>
<reference evidence="2 3" key="1">
    <citation type="journal article" date="2014" name="Nat. Genet.">
        <title>Genome sequence of the hot pepper provides insights into the evolution of pungency in Capsicum species.</title>
        <authorList>
            <person name="Kim S."/>
            <person name="Park M."/>
            <person name="Yeom S.I."/>
            <person name="Kim Y.M."/>
            <person name="Lee J.M."/>
            <person name="Lee H.A."/>
            <person name="Seo E."/>
            <person name="Choi J."/>
            <person name="Cheong K."/>
            <person name="Kim K.T."/>
            <person name="Jung K."/>
            <person name="Lee G.W."/>
            <person name="Oh S.K."/>
            <person name="Bae C."/>
            <person name="Kim S.B."/>
            <person name="Lee H.Y."/>
            <person name="Kim S.Y."/>
            <person name="Kim M.S."/>
            <person name="Kang B.C."/>
            <person name="Jo Y.D."/>
            <person name="Yang H.B."/>
            <person name="Jeong H.J."/>
            <person name="Kang W.H."/>
            <person name="Kwon J.K."/>
            <person name="Shin C."/>
            <person name="Lim J.Y."/>
            <person name="Park J.H."/>
            <person name="Huh J.H."/>
            <person name="Kim J.S."/>
            <person name="Kim B.D."/>
            <person name="Cohen O."/>
            <person name="Paran I."/>
            <person name="Suh M.C."/>
            <person name="Lee S.B."/>
            <person name="Kim Y.K."/>
            <person name="Shin Y."/>
            <person name="Noh S.J."/>
            <person name="Park J."/>
            <person name="Seo Y.S."/>
            <person name="Kwon S.Y."/>
            <person name="Kim H.A."/>
            <person name="Park J.M."/>
            <person name="Kim H.J."/>
            <person name="Choi S.B."/>
            <person name="Bosland P.W."/>
            <person name="Reeves G."/>
            <person name="Jo S.H."/>
            <person name="Lee B.W."/>
            <person name="Cho H.T."/>
            <person name="Choi H.S."/>
            <person name="Lee M.S."/>
            <person name="Yu Y."/>
            <person name="Do Choi Y."/>
            <person name="Park B.S."/>
            <person name="van Deynze A."/>
            <person name="Ashrafi H."/>
            <person name="Hill T."/>
            <person name="Kim W.T."/>
            <person name="Pai H.S."/>
            <person name="Ahn H.K."/>
            <person name="Yeam I."/>
            <person name="Giovannoni J.J."/>
            <person name="Rose J.K."/>
            <person name="Sorensen I."/>
            <person name="Lee S.J."/>
            <person name="Kim R.W."/>
            <person name="Choi I.Y."/>
            <person name="Choi B.S."/>
            <person name="Lim J.S."/>
            <person name="Lee Y.H."/>
            <person name="Choi D."/>
        </authorList>
    </citation>
    <scope>NUCLEOTIDE SEQUENCE [LARGE SCALE GENOMIC DNA]</scope>
    <source>
        <strain evidence="3">cv. CM334</strain>
    </source>
</reference>
<dbReference type="InterPro" id="IPR039537">
    <property type="entry name" value="Retrotran_Ty1/copia-like"/>
</dbReference>
<dbReference type="Gene3D" id="3.30.420.10">
    <property type="entry name" value="Ribonuclease H-like superfamily/Ribonuclease H"/>
    <property type="match status" value="1"/>
</dbReference>
<dbReference type="InterPro" id="IPR001584">
    <property type="entry name" value="Integrase_cat-core"/>
</dbReference>
<name>A0A2G2ZLR1_CAPAN</name>
<dbReference type="STRING" id="4072.A0A2G2ZLR1"/>
<dbReference type="PANTHER" id="PTHR42648:SF26">
    <property type="entry name" value="INTEGRASE CATALYTIC DOMAIN-CONTAINING PROTEIN"/>
    <property type="match status" value="1"/>
</dbReference>
<sequence>MMEKHFDTKILSLYTDGGGEYKSLDPYLSLHRIENLSTPPYTPQRVALAERRHRRIVETARTLLHEASLPPQFWSFACNHTVYLINRLPISLLDNQSPFHRLLGTFPDYSSM</sequence>
<dbReference type="AlphaFoldDB" id="A0A2G2ZLR1"/>
<dbReference type="InterPro" id="IPR012337">
    <property type="entry name" value="RNaseH-like_sf"/>
</dbReference>
<dbReference type="OMA" id="HERTIPK"/>
<gene>
    <name evidence="2" type="ORF">T459_11370</name>
</gene>